<dbReference type="EMBL" id="JASPKY010000425">
    <property type="protein sequence ID" value="KAK9700992.1"/>
    <property type="molecule type" value="Genomic_DNA"/>
</dbReference>
<reference evidence="1 2" key="1">
    <citation type="journal article" date="2024" name="BMC Genomics">
        <title>De novo assembly and annotation of Popillia japonica's genome with initial clues to its potential as an invasive pest.</title>
        <authorList>
            <person name="Cucini C."/>
            <person name="Boschi S."/>
            <person name="Funari R."/>
            <person name="Cardaioli E."/>
            <person name="Iannotti N."/>
            <person name="Marturano G."/>
            <person name="Paoli F."/>
            <person name="Bruttini M."/>
            <person name="Carapelli A."/>
            <person name="Frati F."/>
            <person name="Nardi F."/>
        </authorList>
    </citation>
    <scope>NUCLEOTIDE SEQUENCE [LARGE SCALE GENOMIC DNA]</scope>
    <source>
        <strain evidence="1">DMR45628</strain>
    </source>
</reference>
<keyword evidence="2" id="KW-1185">Reference proteome</keyword>
<protein>
    <submittedName>
        <fullName evidence="1">Uncharacterized protein</fullName>
    </submittedName>
</protein>
<dbReference type="Proteomes" id="UP001458880">
    <property type="component" value="Unassembled WGS sequence"/>
</dbReference>
<evidence type="ECO:0000313" key="1">
    <source>
        <dbReference type="EMBL" id="KAK9700992.1"/>
    </source>
</evidence>
<sequence>MPDITKNVTNSDGSRKARNRLTKRKSMYARDKWLNAFNLEIARSNLIGGAYEWWCMKKNFIEAFDKTFLKIEGLPAKWKRMTEKVEEKNESIFSYFYPKVRL</sequence>
<dbReference type="AlphaFoldDB" id="A0AAW1JDD4"/>
<gene>
    <name evidence="1" type="ORF">QE152_g30885</name>
</gene>
<proteinExistence type="predicted"/>
<evidence type="ECO:0000313" key="2">
    <source>
        <dbReference type="Proteomes" id="UP001458880"/>
    </source>
</evidence>
<comment type="caution">
    <text evidence="1">The sequence shown here is derived from an EMBL/GenBank/DDBJ whole genome shotgun (WGS) entry which is preliminary data.</text>
</comment>
<name>A0AAW1JDD4_POPJA</name>
<organism evidence="1 2">
    <name type="scientific">Popillia japonica</name>
    <name type="common">Japanese beetle</name>
    <dbReference type="NCBI Taxonomy" id="7064"/>
    <lineage>
        <taxon>Eukaryota</taxon>
        <taxon>Metazoa</taxon>
        <taxon>Ecdysozoa</taxon>
        <taxon>Arthropoda</taxon>
        <taxon>Hexapoda</taxon>
        <taxon>Insecta</taxon>
        <taxon>Pterygota</taxon>
        <taxon>Neoptera</taxon>
        <taxon>Endopterygota</taxon>
        <taxon>Coleoptera</taxon>
        <taxon>Polyphaga</taxon>
        <taxon>Scarabaeiformia</taxon>
        <taxon>Scarabaeidae</taxon>
        <taxon>Rutelinae</taxon>
        <taxon>Popillia</taxon>
    </lineage>
</organism>
<accession>A0AAW1JDD4</accession>